<gene>
    <name evidence="1" type="ORF">H6P81_011088</name>
</gene>
<dbReference type="AlphaFoldDB" id="A0AAV7EQV7"/>
<dbReference type="Proteomes" id="UP000825729">
    <property type="component" value="Unassembled WGS sequence"/>
</dbReference>
<keyword evidence="2" id="KW-1185">Reference proteome</keyword>
<name>A0AAV7EQV7_ARIFI</name>
<comment type="caution">
    <text evidence="1">The sequence shown here is derived from an EMBL/GenBank/DDBJ whole genome shotgun (WGS) entry which is preliminary data.</text>
</comment>
<organism evidence="1 2">
    <name type="scientific">Aristolochia fimbriata</name>
    <name type="common">White veined hardy Dutchman's pipe vine</name>
    <dbReference type="NCBI Taxonomy" id="158543"/>
    <lineage>
        <taxon>Eukaryota</taxon>
        <taxon>Viridiplantae</taxon>
        <taxon>Streptophyta</taxon>
        <taxon>Embryophyta</taxon>
        <taxon>Tracheophyta</taxon>
        <taxon>Spermatophyta</taxon>
        <taxon>Magnoliopsida</taxon>
        <taxon>Magnoliidae</taxon>
        <taxon>Piperales</taxon>
        <taxon>Aristolochiaceae</taxon>
        <taxon>Aristolochia</taxon>
    </lineage>
</organism>
<evidence type="ECO:0000313" key="1">
    <source>
        <dbReference type="EMBL" id="KAG9451123.1"/>
    </source>
</evidence>
<proteinExistence type="predicted"/>
<dbReference type="EMBL" id="JAINDJ010000004">
    <property type="protein sequence ID" value="KAG9451123.1"/>
    <property type="molecule type" value="Genomic_DNA"/>
</dbReference>
<protein>
    <submittedName>
        <fullName evidence="1">Uncharacterized protein</fullName>
    </submittedName>
</protein>
<reference evidence="1 2" key="1">
    <citation type="submission" date="2021-07" db="EMBL/GenBank/DDBJ databases">
        <title>The Aristolochia fimbriata genome: insights into angiosperm evolution, floral development and chemical biosynthesis.</title>
        <authorList>
            <person name="Jiao Y."/>
        </authorList>
    </citation>
    <scope>NUCLEOTIDE SEQUENCE [LARGE SCALE GENOMIC DNA]</scope>
    <source>
        <strain evidence="1">IBCAS-2021</strain>
        <tissue evidence="1">Leaf</tissue>
    </source>
</reference>
<sequence>MLSSQVFRDTESPILPSIIRLASSVFLSSTIHFALTRYSTRGDCWPSLHRLLNLRFWATSMKLCKRSTIS</sequence>
<evidence type="ECO:0000313" key="2">
    <source>
        <dbReference type="Proteomes" id="UP000825729"/>
    </source>
</evidence>
<accession>A0AAV7EQV7</accession>